<dbReference type="CDD" id="cd00158">
    <property type="entry name" value="RHOD"/>
    <property type="match status" value="1"/>
</dbReference>
<dbReference type="Pfam" id="PF00581">
    <property type="entry name" value="Rhodanese"/>
    <property type="match status" value="1"/>
</dbReference>
<accession>A0A381ZH65</accession>
<name>A0A381ZH65_9ZZZZ</name>
<gene>
    <name evidence="2" type="ORF">METZ01_LOCUS141318</name>
</gene>
<proteinExistence type="predicted"/>
<dbReference type="AlphaFoldDB" id="A0A381ZH65"/>
<evidence type="ECO:0000259" key="1">
    <source>
        <dbReference type="PROSITE" id="PS50206"/>
    </source>
</evidence>
<dbReference type="InterPro" id="IPR001763">
    <property type="entry name" value="Rhodanese-like_dom"/>
</dbReference>
<sequence>MVRNDGLPLIATKQIIEGGQSTADSLLAETTLLFQPVMIDLSIAKTFYDREVLFIDARDDKEYRAGHIAGSKLAPANPGEILRWATEDDPVVTYCSGGECDLSMNLANELMGEDWGFARVFVFDGGLPQWIEAGYPVE</sequence>
<reference evidence="2" key="1">
    <citation type="submission" date="2018-05" db="EMBL/GenBank/DDBJ databases">
        <authorList>
            <person name="Lanie J.A."/>
            <person name="Ng W.-L."/>
            <person name="Kazmierczak K.M."/>
            <person name="Andrzejewski T.M."/>
            <person name="Davidsen T.M."/>
            <person name="Wayne K.J."/>
            <person name="Tettelin H."/>
            <person name="Glass J.I."/>
            <person name="Rusch D."/>
            <person name="Podicherti R."/>
            <person name="Tsui H.-C.T."/>
            <person name="Winkler M.E."/>
        </authorList>
    </citation>
    <scope>NUCLEOTIDE SEQUENCE</scope>
</reference>
<dbReference type="EMBL" id="UINC01021269">
    <property type="protein sequence ID" value="SVA88464.1"/>
    <property type="molecule type" value="Genomic_DNA"/>
</dbReference>
<feature type="domain" description="Rhodanese" evidence="1">
    <location>
        <begin position="48"/>
        <end position="138"/>
    </location>
</feature>
<dbReference type="Gene3D" id="3.40.250.10">
    <property type="entry name" value="Rhodanese-like domain"/>
    <property type="match status" value="1"/>
</dbReference>
<dbReference type="PROSITE" id="PS50206">
    <property type="entry name" value="RHODANESE_3"/>
    <property type="match status" value="1"/>
</dbReference>
<protein>
    <recommendedName>
        <fullName evidence="1">Rhodanese domain-containing protein</fullName>
    </recommendedName>
</protein>
<evidence type="ECO:0000313" key="2">
    <source>
        <dbReference type="EMBL" id="SVA88464.1"/>
    </source>
</evidence>
<dbReference type="InterPro" id="IPR036873">
    <property type="entry name" value="Rhodanese-like_dom_sf"/>
</dbReference>
<organism evidence="2">
    <name type="scientific">marine metagenome</name>
    <dbReference type="NCBI Taxonomy" id="408172"/>
    <lineage>
        <taxon>unclassified sequences</taxon>
        <taxon>metagenomes</taxon>
        <taxon>ecological metagenomes</taxon>
    </lineage>
</organism>
<dbReference type="SUPFAM" id="SSF52821">
    <property type="entry name" value="Rhodanese/Cell cycle control phosphatase"/>
    <property type="match status" value="1"/>
</dbReference>